<comment type="caution">
    <text evidence="5">The sequence shown here is derived from an EMBL/GenBank/DDBJ whole genome shotgun (WGS) entry which is preliminary data.</text>
</comment>
<dbReference type="InterPro" id="IPR000679">
    <property type="entry name" value="Znf_GATA"/>
</dbReference>
<dbReference type="Pfam" id="PF00320">
    <property type="entry name" value="GATA"/>
    <property type="match status" value="1"/>
</dbReference>
<dbReference type="PANTHER" id="PTHR46855">
    <property type="entry name" value="OSJNBB0038F03.10 PROTEIN"/>
    <property type="match status" value="1"/>
</dbReference>
<evidence type="ECO:0000256" key="2">
    <source>
        <dbReference type="ARBA" id="ARBA00023125"/>
    </source>
</evidence>
<accession>A0AAN9JRX7</accession>
<evidence type="ECO:0000313" key="5">
    <source>
        <dbReference type="EMBL" id="KAK7302454.1"/>
    </source>
</evidence>
<dbReference type="GO" id="GO:0006355">
    <property type="term" value="P:regulation of DNA-templated transcription"/>
    <property type="evidence" value="ECO:0007669"/>
    <property type="project" value="InterPro"/>
</dbReference>
<evidence type="ECO:0000256" key="3">
    <source>
        <dbReference type="ARBA" id="ARBA00023163"/>
    </source>
</evidence>
<dbReference type="SMART" id="SM00401">
    <property type="entry name" value="ZnF_GATA"/>
    <property type="match status" value="1"/>
</dbReference>
<sequence length="267" mass="29794">MTFVLTPLFEFLGSGGSIINKTKLTSSSRKDVHRCLSAIRKNVCSIRVHAREDVPLHSSTSSNPAPSSPPTPCFLKFCVPTNLSLKEMTRSGATPLWRNGPAEKPVLCNACGSRYKLKGNLHNYLPKNVQLQLYFKNAYGTSHEELSFSDHIPSSAAYENNNASHFRREPGQGGINSNLWKYKIPSKKRSLVVYRTMTATDRLQKQLVSLLRCERLPNNDEENLLLDNNMNNFIPTNEIGLGAILLKTDHDHIASTTKDQSSHASQI</sequence>
<dbReference type="EMBL" id="JAYKXN010000003">
    <property type="protein sequence ID" value="KAK7302454.1"/>
    <property type="molecule type" value="Genomic_DNA"/>
</dbReference>
<dbReference type="InterPro" id="IPR013088">
    <property type="entry name" value="Znf_NHR/GATA"/>
</dbReference>
<keyword evidence="2" id="KW-0238">DNA-binding</keyword>
<feature type="domain" description="GATA-type" evidence="4">
    <location>
        <begin position="86"/>
        <end position="132"/>
    </location>
</feature>
<name>A0AAN9JRX7_CLITE</name>
<protein>
    <recommendedName>
        <fullName evidence="4">GATA-type domain-containing protein</fullName>
    </recommendedName>
</protein>
<keyword evidence="3" id="KW-0804">Transcription</keyword>
<gene>
    <name evidence="5" type="ORF">RJT34_13344</name>
</gene>
<evidence type="ECO:0000256" key="1">
    <source>
        <dbReference type="ARBA" id="ARBA00023015"/>
    </source>
</evidence>
<dbReference type="GO" id="GO:0008270">
    <property type="term" value="F:zinc ion binding"/>
    <property type="evidence" value="ECO:0007669"/>
    <property type="project" value="InterPro"/>
</dbReference>
<keyword evidence="6" id="KW-1185">Reference proteome</keyword>
<dbReference type="AlphaFoldDB" id="A0AAN9JRX7"/>
<proteinExistence type="predicted"/>
<keyword evidence="1" id="KW-0805">Transcription regulation</keyword>
<evidence type="ECO:0000259" key="4">
    <source>
        <dbReference type="SMART" id="SM00401"/>
    </source>
</evidence>
<organism evidence="5 6">
    <name type="scientific">Clitoria ternatea</name>
    <name type="common">Butterfly pea</name>
    <dbReference type="NCBI Taxonomy" id="43366"/>
    <lineage>
        <taxon>Eukaryota</taxon>
        <taxon>Viridiplantae</taxon>
        <taxon>Streptophyta</taxon>
        <taxon>Embryophyta</taxon>
        <taxon>Tracheophyta</taxon>
        <taxon>Spermatophyta</taxon>
        <taxon>Magnoliopsida</taxon>
        <taxon>eudicotyledons</taxon>
        <taxon>Gunneridae</taxon>
        <taxon>Pentapetalae</taxon>
        <taxon>rosids</taxon>
        <taxon>fabids</taxon>
        <taxon>Fabales</taxon>
        <taxon>Fabaceae</taxon>
        <taxon>Papilionoideae</taxon>
        <taxon>50 kb inversion clade</taxon>
        <taxon>NPAAA clade</taxon>
        <taxon>indigoferoid/millettioid clade</taxon>
        <taxon>Phaseoleae</taxon>
        <taxon>Clitoria</taxon>
    </lineage>
</organism>
<reference evidence="5 6" key="1">
    <citation type="submission" date="2024-01" db="EMBL/GenBank/DDBJ databases">
        <title>The genomes of 5 underutilized Papilionoideae crops provide insights into root nodulation and disease resistance.</title>
        <authorList>
            <person name="Yuan L."/>
        </authorList>
    </citation>
    <scope>NUCLEOTIDE SEQUENCE [LARGE SCALE GENOMIC DNA]</scope>
    <source>
        <strain evidence="5">LY-2023</strain>
        <tissue evidence="5">Leaf</tissue>
    </source>
</reference>
<dbReference type="PANTHER" id="PTHR46855:SF21">
    <property type="entry name" value="GATA ZINC FINGER PROTEIN"/>
    <property type="match status" value="1"/>
</dbReference>
<dbReference type="InterPro" id="IPR044589">
    <property type="entry name" value="GATA26/27"/>
</dbReference>
<dbReference type="GO" id="GO:0043565">
    <property type="term" value="F:sequence-specific DNA binding"/>
    <property type="evidence" value="ECO:0007669"/>
    <property type="project" value="InterPro"/>
</dbReference>
<evidence type="ECO:0000313" key="6">
    <source>
        <dbReference type="Proteomes" id="UP001359559"/>
    </source>
</evidence>
<dbReference type="SUPFAM" id="SSF57716">
    <property type="entry name" value="Glucocorticoid receptor-like (DNA-binding domain)"/>
    <property type="match status" value="1"/>
</dbReference>
<dbReference type="Gene3D" id="3.30.50.10">
    <property type="entry name" value="Erythroid Transcription Factor GATA-1, subunit A"/>
    <property type="match status" value="1"/>
</dbReference>
<dbReference type="Proteomes" id="UP001359559">
    <property type="component" value="Unassembled WGS sequence"/>
</dbReference>
<dbReference type="CDD" id="cd00202">
    <property type="entry name" value="ZnF_GATA"/>
    <property type="match status" value="1"/>
</dbReference>